<comment type="caution">
    <text evidence="2">The sequence shown here is derived from an EMBL/GenBank/DDBJ whole genome shotgun (WGS) entry which is preliminary data.</text>
</comment>
<feature type="region of interest" description="Disordered" evidence="1">
    <location>
        <begin position="385"/>
        <end position="414"/>
    </location>
</feature>
<name>A0A9P6EK27_9AGAR</name>
<evidence type="ECO:0000313" key="2">
    <source>
        <dbReference type="EMBL" id="KAF9531206.1"/>
    </source>
</evidence>
<gene>
    <name evidence="2" type="ORF">CPB83DRAFT_881706</name>
</gene>
<dbReference type="SUPFAM" id="SSF52047">
    <property type="entry name" value="RNI-like"/>
    <property type="match status" value="1"/>
</dbReference>
<organism evidence="2 3">
    <name type="scientific">Crepidotus variabilis</name>
    <dbReference type="NCBI Taxonomy" id="179855"/>
    <lineage>
        <taxon>Eukaryota</taxon>
        <taxon>Fungi</taxon>
        <taxon>Dikarya</taxon>
        <taxon>Basidiomycota</taxon>
        <taxon>Agaricomycotina</taxon>
        <taxon>Agaricomycetes</taxon>
        <taxon>Agaricomycetidae</taxon>
        <taxon>Agaricales</taxon>
        <taxon>Agaricineae</taxon>
        <taxon>Crepidotaceae</taxon>
        <taxon>Crepidotus</taxon>
    </lineage>
</organism>
<dbReference type="AlphaFoldDB" id="A0A9P6EK27"/>
<proteinExistence type="predicted"/>
<evidence type="ECO:0000256" key="1">
    <source>
        <dbReference type="SAM" id="MobiDB-lite"/>
    </source>
</evidence>
<protein>
    <submittedName>
        <fullName evidence="2">Uncharacterized protein</fullName>
    </submittedName>
</protein>
<dbReference type="OrthoDB" id="2984131at2759"/>
<feature type="region of interest" description="Disordered" evidence="1">
    <location>
        <begin position="58"/>
        <end position="80"/>
    </location>
</feature>
<keyword evidence="3" id="KW-1185">Reference proteome</keyword>
<feature type="non-terminal residue" evidence="2">
    <location>
        <position position="485"/>
    </location>
</feature>
<dbReference type="Proteomes" id="UP000807306">
    <property type="component" value="Unassembled WGS sequence"/>
</dbReference>
<dbReference type="EMBL" id="MU157836">
    <property type="protein sequence ID" value="KAF9531206.1"/>
    <property type="molecule type" value="Genomic_DNA"/>
</dbReference>
<feature type="compositionally biased region" description="Acidic residues" evidence="1">
    <location>
        <begin position="385"/>
        <end position="397"/>
    </location>
</feature>
<evidence type="ECO:0000313" key="3">
    <source>
        <dbReference type="Proteomes" id="UP000807306"/>
    </source>
</evidence>
<reference evidence="2" key="1">
    <citation type="submission" date="2020-11" db="EMBL/GenBank/DDBJ databases">
        <authorList>
            <consortium name="DOE Joint Genome Institute"/>
            <person name="Ahrendt S."/>
            <person name="Riley R."/>
            <person name="Andreopoulos W."/>
            <person name="Labutti K."/>
            <person name="Pangilinan J."/>
            <person name="Ruiz-Duenas F.J."/>
            <person name="Barrasa J.M."/>
            <person name="Sanchez-Garcia M."/>
            <person name="Camarero S."/>
            <person name="Miyauchi S."/>
            <person name="Serrano A."/>
            <person name="Linde D."/>
            <person name="Babiker R."/>
            <person name="Drula E."/>
            <person name="Ayuso-Fernandez I."/>
            <person name="Pacheco R."/>
            <person name="Padilla G."/>
            <person name="Ferreira P."/>
            <person name="Barriuso J."/>
            <person name="Kellner H."/>
            <person name="Castanera R."/>
            <person name="Alfaro M."/>
            <person name="Ramirez L."/>
            <person name="Pisabarro A.G."/>
            <person name="Kuo A."/>
            <person name="Tritt A."/>
            <person name="Lipzen A."/>
            <person name="He G."/>
            <person name="Yan M."/>
            <person name="Ng V."/>
            <person name="Cullen D."/>
            <person name="Martin F."/>
            <person name="Rosso M.-N."/>
            <person name="Henrissat B."/>
            <person name="Hibbett D."/>
            <person name="Martinez A.T."/>
            <person name="Grigoriev I.V."/>
        </authorList>
    </citation>
    <scope>NUCLEOTIDE SEQUENCE</scope>
    <source>
        <strain evidence="2">CBS 506.95</strain>
    </source>
</reference>
<sequence length="485" mass="55784">MQKPGTDSPTNSEVLLAAGHSSITTCLGNNELWEYFILHPDSALQVRHLEIEDDGEWWDRQDSEEADSEEGYSSPTESLLSDYRDETEISEKFLLEALCLMSNLESLAWERSVPLINQGEEIPGHPEGATYQGDIWTTLRDCTSLKKLKVVDWGRTRRLTEYPRPIYESAFFTLRNLIEVDLRIVYSPFNPKEGMHVDDRDDFDLIPGRVHVERLLDLLRRCPNLESLSLEINDQDFYAFGGNPYTNITSLIAAVFWPNLHTFKLRDIIVDRQKMGDFLFHHRALRQLSATLYTPSDTEDTEALPSLPESPFDLPTFTTPLTLFLPSLETLYSTPQTLRRVLHYVNRPSPLQRLGILEPLDWNADEELEEDENYVHSLDDVWVWDEPDPDQDPDEEQPEPRTPDSPNGSSHPAVPLMKNYLVGIRDLRSVVVRGVTRFMQLSRLVRATPHLESVIFLGDFVDELYNHPSPHTEVLPYLARWPSLS</sequence>
<accession>A0A9P6EK27</accession>